<feature type="transmembrane region" description="Helical" evidence="5">
    <location>
        <begin position="12"/>
        <end position="45"/>
    </location>
</feature>
<evidence type="ECO:0000313" key="7">
    <source>
        <dbReference type="Proteomes" id="UP001162802"/>
    </source>
</evidence>
<dbReference type="Pfam" id="PF01925">
    <property type="entry name" value="TauE"/>
    <property type="match status" value="1"/>
</dbReference>
<keyword evidence="4 5" id="KW-0472">Membrane</keyword>
<dbReference type="PANTHER" id="PTHR43701:SF2">
    <property type="entry name" value="MEMBRANE TRANSPORTER PROTEIN YJNA-RELATED"/>
    <property type="match status" value="1"/>
</dbReference>
<name>A0ABT0AEW3_9SPHN</name>
<evidence type="ECO:0000256" key="2">
    <source>
        <dbReference type="ARBA" id="ARBA00022692"/>
    </source>
</evidence>
<organism evidence="6 7">
    <name type="scientific">Novosphingobium mangrovi</name>
    <name type="common">ex Hu et al. 2023</name>
    <dbReference type="NCBI Taxonomy" id="2930094"/>
    <lineage>
        <taxon>Bacteria</taxon>
        <taxon>Pseudomonadati</taxon>
        <taxon>Pseudomonadota</taxon>
        <taxon>Alphaproteobacteria</taxon>
        <taxon>Sphingomonadales</taxon>
        <taxon>Sphingomonadaceae</taxon>
        <taxon>Novosphingobium</taxon>
    </lineage>
</organism>
<evidence type="ECO:0000313" key="6">
    <source>
        <dbReference type="EMBL" id="MCJ1961734.1"/>
    </source>
</evidence>
<dbReference type="EMBL" id="JALHAT010000024">
    <property type="protein sequence ID" value="MCJ1961734.1"/>
    <property type="molecule type" value="Genomic_DNA"/>
</dbReference>
<comment type="subcellular location">
    <subcellularLocation>
        <location evidence="5">Cell membrane</location>
        <topology evidence="5">Multi-pass membrane protein</topology>
    </subcellularLocation>
    <subcellularLocation>
        <location evidence="1">Membrane</location>
        <topology evidence="1">Multi-pass membrane protein</topology>
    </subcellularLocation>
</comment>
<keyword evidence="5" id="KW-1003">Cell membrane</keyword>
<feature type="transmembrane region" description="Helical" evidence="5">
    <location>
        <begin position="51"/>
        <end position="70"/>
    </location>
</feature>
<keyword evidence="3 5" id="KW-1133">Transmembrane helix</keyword>
<feature type="transmembrane region" description="Helical" evidence="5">
    <location>
        <begin position="211"/>
        <end position="231"/>
    </location>
</feature>
<accession>A0ABT0AEW3</accession>
<evidence type="ECO:0000256" key="1">
    <source>
        <dbReference type="ARBA" id="ARBA00004141"/>
    </source>
</evidence>
<evidence type="ECO:0000256" key="3">
    <source>
        <dbReference type="ARBA" id="ARBA00022989"/>
    </source>
</evidence>
<dbReference type="Proteomes" id="UP001162802">
    <property type="component" value="Unassembled WGS sequence"/>
</dbReference>
<feature type="transmembrane region" description="Helical" evidence="5">
    <location>
        <begin position="82"/>
        <end position="103"/>
    </location>
</feature>
<protein>
    <recommendedName>
        <fullName evidence="5">Probable membrane transporter protein</fullName>
    </recommendedName>
</protein>
<feature type="transmembrane region" description="Helical" evidence="5">
    <location>
        <begin position="146"/>
        <end position="169"/>
    </location>
</feature>
<evidence type="ECO:0000256" key="4">
    <source>
        <dbReference type="ARBA" id="ARBA00023136"/>
    </source>
</evidence>
<evidence type="ECO:0000256" key="5">
    <source>
        <dbReference type="RuleBase" id="RU363041"/>
    </source>
</evidence>
<dbReference type="InterPro" id="IPR002781">
    <property type="entry name" value="TM_pro_TauE-like"/>
</dbReference>
<sequence>MLDASHIDLAYLLLGAFSGVLVGFTLGLVGGGGSILAVPLMVYLVGVPSPHVAIGTSAFAVAINAATGLIQHARSGNVKWRCGGMYAFAGIFGAFLGSTLGKAIDGQKLLFLFALVMMVVGGLMIRGRRNMGIPGAQCNRENAPKVLGFGLGTGAFSGFFGIGGGFLIVPGLIASTSMPMINAVGTSLVAVTAFGLTTAANYALSGLVDWMLAAVLIAGGVLGGFGGTWTARRLSGQGLLTTVFAVLIFVVAIYMLLKSGGVL</sequence>
<comment type="caution">
    <text evidence="6">The sequence shown here is derived from an EMBL/GenBank/DDBJ whole genome shotgun (WGS) entry which is preliminary data.</text>
</comment>
<proteinExistence type="inferred from homology"/>
<reference evidence="6" key="1">
    <citation type="submission" date="2022-03" db="EMBL/GenBank/DDBJ databases">
        <title>Identification of a novel bacterium isolated from mangrove sediments.</title>
        <authorList>
            <person name="Pan X."/>
        </authorList>
    </citation>
    <scope>NUCLEOTIDE SEQUENCE</scope>
    <source>
        <strain evidence="6">B2637</strain>
    </source>
</reference>
<feature type="transmembrane region" description="Helical" evidence="5">
    <location>
        <begin position="109"/>
        <end position="125"/>
    </location>
</feature>
<dbReference type="RefSeq" id="WP_039389662.1">
    <property type="nucleotide sequence ID" value="NZ_JALHAT010000024.1"/>
</dbReference>
<keyword evidence="7" id="KW-1185">Reference proteome</keyword>
<feature type="transmembrane region" description="Helical" evidence="5">
    <location>
        <begin position="181"/>
        <end position="204"/>
    </location>
</feature>
<comment type="similarity">
    <text evidence="5">Belongs to the 4-toluene sulfonate uptake permease (TSUP) (TC 2.A.102) family.</text>
</comment>
<dbReference type="PANTHER" id="PTHR43701">
    <property type="entry name" value="MEMBRANE TRANSPORTER PROTEIN MJ0441-RELATED"/>
    <property type="match status" value="1"/>
</dbReference>
<dbReference type="InterPro" id="IPR051598">
    <property type="entry name" value="TSUP/Inactive_protease-like"/>
</dbReference>
<feature type="transmembrane region" description="Helical" evidence="5">
    <location>
        <begin position="237"/>
        <end position="257"/>
    </location>
</feature>
<gene>
    <name evidence="6" type="ORF">MTR65_13645</name>
</gene>
<keyword evidence="2 5" id="KW-0812">Transmembrane</keyword>